<evidence type="ECO:0000256" key="7">
    <source>
        <dbReference type="SAM" id="Phobius"/>
    </source>
</evidence>
<dbReference type="GO" id="GO:0047355">
    <property type="term" value="F:CDP-glycerol glycerophosphotransferase activity"/>
    <property type="evidence" value="ECO:0007669"/>
    <property type="project" value="InterPro"/>
</dbReference>
<accession>A0A2N5M9N6</accession>
<dbReference type="OrthoDB" id="9811865at2"/>
<dbReference type="Proteomes" id="UP000234748">
    <property type="component" value="Unassembled WGS sequence"/>
</dbReference>
<evidence type="ECO:0000313" key="9">
    <source>
        <dbReference type="Proteomes" id="UP000234748"/>
    </source>
</evidence>
<name>A0A2N5M9N6_9BACI</name>
<dbReference type="InterPro" id="IPR007554">
    <property type="entry name" value="Glycerophosphate_synth"/>
</dbReference>
<evidence type="ECO:0000256" key="2">
    <source>
        <dbReference type="ARBA" id="ARBA00010488"/>
    </source>
</evidence>
<organism evidence="8 9">
    <name type="scientific">Peribacillus deserti</name>
    <dbReference type="NCBI Taxonomy" id="673318"/>
    <lineage>
        <taxon>Bacteria</taxon>
        <taxon>Bacillati</taxon>
        <taxon>Bacillota</taxon>
        <taxon>Bacilli</taxon>
        <taxon>Bacillales</taxon>
        <taxon>Bacillaceae</taxon>
        <taxon>Peribacillus</taxon>
    </lineage>
</organism>
<keyword evidence="6 7" id="KW-0472">Membrane</keyword>
<keyword evidence="7" id="KW-1133">Transmembrane helix</keyword>
<dbReference type="Gene3D" id="3.40.50.11820">
    <property type="match status" value="1"/>
</dbReference>
<sequence>MLREAAIGIYLTIFRVVFLLFSMFPIRNKVTFVSSFDDNCLFILEEIKQQNIPYKTVFLKTNKSKANIKDDGDTIVFNYGTLNITHWLASIYHLATSKVIIIDNYFAFLSAASFKPDVKCVQVWHAAGAIKQFGLKDPSNINRSNRANKRFLQVYKQFHYATVGSEIMAQIYKESFGLEERNILKTGVPRTDFFFDEAAKSKVLGTLEHEFPDLPGKKTILYAPTYREDQLYTDTLSLDISLLHEELSSKGYVLLLKLHPAVTVSQSFEREYPGFLYNLSRYHDINELLLITDLLITDYSSIPFEYSLLEKPMIFYPYDLEEYKKERGFWEDYEKSMPGPVVYSTESILEEVLRNTFDQEAVGRFKRKWNEYSDGASSKKLVEFLFKK</sequence>
<dbReference type="GO" id="GO:0019350">
    <property type="term" value="P:teichoic acid biosynthetic process"/>
    <property type="evidence" value="ECO:0007669"/>
    <property type="project" value="UniProtKB-KW"/>
</dbReference>
<dbReference type="InterPro" id="IPR043148">
    <property type="entry name" value="TagF_C"/>
</dbReference>
<dbReference type="InterPro" id="IPR051612">
    <property type="entry name" value="Teichoic_Acid_Biosynth"/>
</dbReference>
<keyword evidence="4 8" id="KW-0808">Transferase</keyword>
<keyword evidence="3" id="KW-1003">Cell membrane</keyword>
<comment type="caution">
    <text evidence="8">The sequence shown here is derived from an EMBL/GenBank/DDBJ whole genome shotgun (WGS) entry which is preliminary data.</text>
</comment>
<dbReference type="AlphaFoldDB" id="A0A2N5M9N6"/>
<gene>
    <name evidence="8" type="ORF">CUU66_04355</name>
</gene>
<dbReference type="PANTHER" id="PTHR37316">
    <property type="entry name" value="TEICHOIC ACID GLYCEROL-PHOSPHATE PRIMASE"/>
    <property type="match status" value="1"/>
</dbReference>
<dbReference type="InterPro" id="IPR043149">
    <property type="entry name" value="TagF_N"/>
</dbReference>
<evidence type="ECO:0000256" key="6">
    <source>
        <dbReference type="ARBA" id="ARBA00023136"/>
    </source>
</evidence>
<protein>
    <submittedName>
        <fullName evidence="8">CDP-glycerol--glycerophosphate glycerophosphotransferase</fullName>
    </submittedName>
</protein>
<keyword evidence="9" id="KW-1185">Reference proteome</keyword>
<keyword evidence="7" id="KW-0812">Transmembrane</keyword>
<comment type="similarity">
    <text evidence="2">Belongs to the CDP-glycerol glycerophosphotransferase family.</text>
</comment>
<evidence type="ECO:0000313" key="8">
    <source>
        <dbReference type="EMBL" id="PLT31043.1"/>
    </source>
</evidence>
<dbReference type="RefSeq" id="WP_101640455.1">
    <property type="nucleotide sequence ID" value="NZ_PGUY01000013.1"/>
</dbReference>
<proteinExistence type="inferred from homology"/>
<evidence type="ECO:0000256" key="5">
    <source>
        <dbReference type="ARBA" id="ARBA00022944"/>
    </source>
</evidence>
<comment type="subcellular location">
    <subcellularLocation>
        <location evidence="1">Cell membrane</location>
        <topology evidence="1">Peripheral membrane protein</topology>
    </subcellularLocation>
</comment>
<dbReference type="PANTHER" id="PTHR37316:SF1">
    <property type="entry name" value="TEICHOIC ACID GLYCEROL-PHOSPHATE PRIMASE"/>
    <property type="match status" value="1"/>
</dbReference>
<evidence type="ECO:0000256" key="1">
    <source>
        <dbReference type="ARBA" id="ARBA00004202"/>
    </source>
</evidence>
<dbReference type="Gene3D" id="3.40.50.12580">
    <property type="match status" value="1"/>
</dbReference>
<dbReference type="Pfam" id="PF04464">
    <property type="entry name" value="Glyphos_transf"/>
    <property type="match status" value="1"/>
</dbReference>
<dbReference type="SUPFAM" id="SSF53756">
    <property type="entry name" value="UDP-Glycosyltransferase/glycogen phosphorylase"/>
    <property type="match status" value="1"/>
</dbReference>
<keyword evidence="5" id="KW-0777">Teichoic acid biosynthesis</keyword>
<dbReference type="GO" id="GO:0005886">
    <property type="term" value="C:plasma membrane"/>
    <property type="evidence" value="ECO:0007669"/>
    <property type="project" value="UniProtKB-SubCell"/>
</dbReference>
<evidence type="ECO:0000256" key="3">
    <source>
        <dbReference type="ARBA" id="ARBA00022475"/>
    </source>
</evidence>
<reference evidence="8 9" key="1">
    <citation type="submission" date="2017-11" db="EMBL/GenBank/DDBJ databases">
        <title>Comparitive Functional Genomics of Dry Heat Resistant strains isolated from the Viking Spacecraft.</title>
        <authorList>
            <person name="Seuylemezian A."/>
            <person name="Cooper K."/>
            <person name="Vaishampayan P."/>
        </authorList>
    </citation>
    <scope>NUCLEOTIDE SEQUENCE [LARGE SCALE GENOMIC DNA]</scope>
    <source>
        <strain evidence="8 9">V1-29</strain>
    </source>
</reference>
<dbReference type="EMBL" id="PGUY01000013">
    <property type="protein sequence ID" value="PLT31043.1"/>
    <property type="molecule type" value="Genomic_DNA"/>
</dbReference>
<evidence type="ECO:0000256" key="4">
    <source>
        <dbReference type="ARBA" id="ARBA00022679"/>
    </source>
</evidence>
<feature type="transmembrane region" description="Helical" evidence="7">
    <location>
        <begin position="7"/>
        <end position="26"/>
    </location>
</feature>